<accession>A0A3P6BC75</accession>
<dbReference type="AlphaFoldDB" id="A0A3P6BC75"/>
<gene>
    <name evidence="2" type="ORF">BOLC3T17403H</name>
</gene>
<feature type="transmembrane region" description="Helical" evidence="1">
    <location>
        <begin position="76"/>
        <end position="95"/>
    </location>
</feature>
<feature type="transmembrane region" description="Helical" evidence="1">
    <location>
        <begin position="25"/>
        <end position="46"/>
    </location>
</feature>
<keyword evidence="1" id="KW-0812">Transmembrane</keyword>
<keyword evidence="1" id="KW-0472">Membrane</keyword>
<keyword evidence="1" id="KW-1133">Transmembrane helix</keyword>
<evidence type="ECO:0000313" key="2">
    <source>
        <dbReference type="EMBL" id="VDC94061.1"/>
    </source>
</evidence>
<organism evidence="2">
    <name type="scientific">Brassica oleracea</name>
    <name type="common">Wild cabbage</name>
    <dbReference type="NCBI Taxonomy" id="3712"/>
    <lineage>
        <taxon>Eukaryota</taxon>
        <taxon>Viridiplantae</taxon>
        <taxon>Streptophyta</taxon>
        <taxon>Embryophyta</taxon>
        <taxon>Tracheophyta</taxon>
        <taxon>Spermatophyta</taxon>
        <taxon>Magnoliopsida</taxon>
        <taxon>eudicotyledons</taxon>
        <taxon>Gunneridae</taxon>
        <taxon>Pentapetalae</taxon>
        <taxon>rosids</taxon>
        <taxon>malvids</taxon>
        <taxon>Brassicales</taxon>
        <taxon>Brassicaceae</taxon>
        <taxon>Brassiceae</taxon>
        <taxon>Brassica</taxon>
    </lineage>
</organism>
<protein>
    <submittedName>
        <fullName evidence="2">Uncharacterized protein</fullName>
    </submittedName>
</protein>
<evidence type="ECO:0000256" key="1">
    <source>
        <dbReference type="SAM" id="Phobius"/>
    </source>
</evidence>
<reference evidence="2" key="1">
    <citation type="submission" date="2018-11" db="EMBL/GenBank/DDBJ databases">
        <authorList>
            <consortium name="Genoscope - CEA"/>
            <person name="William W."/>
        </authorList>
    </citation>
    <scope>NUCLEOTIDE SEQUENCE</scope>
</reference>
<name>A0A3P6BC75_BRAOL</name>
<proteinExistence type="predicted"/>
<sequence>MYLTKGKFGNVEKVGLKGGEDDTRIICLPTFLSLKTGWVLLLLLYLRRKIGGNDFVSRQIHNKLSKTSPPLHSTTWLLWLSPLVCLASEYVFKIYSFRFTHYLRYFW</sequence>
<dbReference type="EMBL" id="LR031872">
    <property type="protein sequence ID" value="VDC94061.1"/>
    <property type="molecule type" value="Genomic_DNA"/>
</dbReference>